<name>A0DFW3_PARTE</name>
<dbReference type="EMBL" id="CT868429">
    <property type="protein sequence ID" value="CAK81930.1"/>
    <property type="molecule type" value="Genomic_DNA"/>
</dbReference>
<evidence type="ECO:0008006" key="3">
    <source>
        <dbReference type="Google" id="ProtNLM"/>
    </source>
</evidence>
<keyword evidence="2" id="KW-1185">Reference proteome</keyword>
<gene>
    <name evidence="1" type="ORF">GSPATT00002058001</name>
</gene>
<evidence type="ECO:0000313" key="1">
    <source>
        <dbReference type="EMBL" id="CAK81930.1"/>
    </source>
</evidence>
<dbReference type="KEGG" id="ptm:GSPATT00002058001"/>
<dbReference type="GeneID" id="5035137"/>
<proteinExistence type="predicted"/>
<accession>A0DFW3</accession>
<protein>
    <recommendedName>
        <fullName evidence="3">FPL domain-containing protein</fullName>
    </recommendedName>
</protein>
<dbReference type="OMA" id="HICAPTA"/>
<organism evidence="1 2">
    <name type="scientific">Paramecium tetraurelia</name>
    <dbReference type="NCBI Taxonomy" id="5888"/>
    <lineage>
        <taxon>Eukaryota</taxon>
        <taxon>Sar</taxon>
        <taxon>Alveolata</taxon>
        <taxon>Ciliophora</taxon>
        <taxon>Intramacronucleata</taxon>
        <taxon>Oligohymenophorea</taxon>
        <taxon>Peniculida</taxon>
        <taxon>Parameciidae</taxon>
        <taxon>Paramecium</taxon>
    </lineage>
</organism>
<dbReference type="RefSeq" id="XP_001449327.1">
    <property type="nucleotide sequence ID" value="XM_001449290.1"/>
</dbReference>
<dbReference type="OrthoDB" id="302201at2759"/>
<reference evidence="1 2" key="1">
    <citation type="journal article" date="2006" name="Nature">
        <title>Global trends of whole-genome duplications revealed by the ciliate Paramecium tetraurelia.</title>
        <authorList>
            <consortium name="Genoscope"/>
            <person name="Aury J.-M."/>
            <person name="Jaillon O."/>
            <person name="Duret L."/>
            <person name="Noel B."/>
            <person name="Jubin C."/>
            <person name="Porcel B.M."/>
            <person name="Segurens B."/>
            <person name="Daubin V."/>
            <person name="Anthouard V."/>
            <person name="Aiach N."/>
            <person name="Arnaiz O."/>
            <person name="Billaut A."/>
            <person name="Beisson J."/>
            <person name="Blanc I."/>
            <person name="Bouhouche K."/>
            <person name="Camara F."/>
            <person name="Duharcourt S."/>
            <person name="Guigo R."/>
            <person name="Gogendeau D."/>
            <person name="Katinka M."/>
            <person name="Keller A.-M."/>
            <person name="Kissmehl R."/>
            <person name="Klotz C."/>
            <person name="Koll F."/>
            <person name="Le Moue A."/>
            <person name="Lepere C."/>
            <person name="Malinsky S."/>
            <person name="Nowacki M."/>
            <person name="Nowak J.K."/>
            <person name="Plattner H."/>
            <person name="Poulain J."/>
            <person name="Ruiz F."/>
            <person name="Serrano V."/>
            <person name="Zagulski M."/>
            <person name="Dessen P."/>
            <person name="Betermier M."/>
            <person name="Weissenbach J."/>
            <person name="Scarpelli C."/>
            <person name="Schachter V."/>
            <person name="Sperling L."/>
            <person name="Meyer E."/>
            <person name="Cohen J."/>
            <person name="Wincker P."/>
        </authorList>
    </citation>
    <scope>NUCLEOTIDE SEQUENCE [LARGE SCALE GENOMIC DNA]</scope>
    <source>
        <strain evidence="1 2">Stock d4-2</strain>
    </source>
</reference>
<dbReference type="AlphaFoldDB" id="A0DFW3"/>
<sequence>MFEQCCYPKENVSILYQIFQDLKQQGQIHEREDQSQQKQVISSINNLVVQFQQEKEFKVDQFKIALELLMDLIKKNDKCQRKSIQIKAWNNYAKKFIKEYDIVELYLQFFSIFNHDQEDIEDEISIIIEIFKYYTSDQEHYLTMIDQISDWSFQNPQWLLLIDHLCQLIIENNQNLAINIRTLRTLNSLFLQNSNFKVIEKYGIISISFFILDQLQNIVYLHIDNSSLCVEVLKLLSILVYKHAQEFLQIFVKFNFIISIFIQHLDNDQISLNAIRILGCFINTQAFIQGFMNMEILRIFTEWSQKINQNLKLCQLKKTSFIMLIIIELLIEENKISQQSIEEYFIKFCSNIIENLIIDEQICTKVYQIISKLLTNKKIVNQLFDCKTLQCITNSIIVQKHEKSFQLIIVQFLNSLILSDIEKIDIIVSSTISQQLLMFIQNTYDYDTYSDLDIKITIEILYYIQLVSQDSIKCSVIWSTDCIQKLFYQIQKSSKKMEGKLIELFFNILSIYSQLEMTQDFLIKNTTALLEIIEKNILIFEICDDFAVKFVYLYQNVLQNLINSPHNNVHLLIDQYIPLSLVIIKNQPEQQSLVLRFFDIYEQISKIDLFMLNGHVRVRARKIYSVRNQQLNSPYLNTLNEYIGRCSFSYQNLLTKEARDYLVNGIHCKLYKDDGSVSSLLVFITPDLASIWCKHHGDSNTKQKWRLATKHVISIKDYLNDVEGWRLSPFKKFGKKSKSVYIQLEIDINNCFTITGNIILNKQIQLQNFHICAPTALDKYKMFEYLRALVQIN</sequence>
<dbReference type="HOGENOM" id="CLU_354308_0_0_1"/>
<dbReference type="InParanoid" id="A0DFW3"/>
<dbReference type="Proteomes" id="UP000000600">
    <property type="component" value="Unassembled WGS sequence"/>
</dbReference>
<evidence type="ECO:0000313" key="2">
    <source>
        <dbReference type="Proteomes" id="UP000000600"/>
    </source>
</evidence>